<evidence type="ECO:0000313" key="4">
    <source>
        <dbReference type="Proteomes" id="UP000521943"/>
    </source>
</evidence>
<organism evidence="3 4">
    <name type="scientific">Ephemerocybe angulata</name>
    <dbReference type="NCBI Taxonomy" id="980116"/>
    <lineage>
        <taxon>Eukaryota</taxon>
        <taxon>Fungi</taxon>
        <taxon>Dikarya</taxon>
        <taxon>Basidiomycota</taxon>
        <taxon>Agaricomycotina</taxon>
        <taxon>Agaricomycetes</taxon>
        <taxon>Agaricomycetidae</taxon>
        <taxon>Agaricales</taxon>
        <taxon>Agaricineae</taxon>
        <taxon>Psathyrellaceae</taxon>
        <taxon>Ephemerocybe</taxon>
    </lineage>
</organism>
<gene>
    <name evidence="3" type="ORF">DFP72DRAFT_1070712</name>
</gene>
<feature type="domain" description="DUF6589" evidence="2">
    <location>
        <begin position="373"/>
        <end position="786"/>
    </location>
</feature>
<dbReference type="Pfam" id="PF20231">
    <property type="entry name" value="DUF6589"/>
    <property type="match status" value="1"/>
</dbReference>
<name>A0A8H6HUH9_9AGAR</name>
<feature type="compositionally biased region" description="Acidic residues" evidence="1">
    <location>
        <begin position="41"/>
        <end position="59"/>
    </location>
</feature>
<reference evidence="3 4" key="1">
    <citation type="submission" date="2020-07" db="EMBL/GenBank/DDBJ databases">
        <title>Comparative genomics of pyrophilous fungi reveals a link between fire events and developmental genes.</title>
        <authorList>
            <consortium name="DOE Joint Genome Institute"/>
            <person name="Steindorff A.S."/>
            <person name="Carver A."/>
            <person name="Calhoun S."/>
            <person name="Stillman K."/>
            <person name="Liu H."/>
            <person name="Lipzen A."/>
            <person name="Pangilinan J."/>
            <person name="Labutti K."/>
            <person name="Bruns T.D."/>
            <person name="Grigoriev I.V."/>
        </authorList>
    </citation>
    <scope>NUCLEOTIDE SEQUENCE [LARGE SCALE GENOMIC DNA]</scope>
    <source>
        <strain evidence="3 4">CBS 144469</strain>
    </source>
</reference>
<protein>
    <recommendedName>
        <fullName evidence="2">DUF6589 domain-containing protein</fullName>
    </recommendedName>
</protein>
<proteinExistence type="predicted"/>
<evidence type="ECO:0000256" key="1">
    <source>
        <dbReference type="SAM" id="MobiDB-lite"/>
    </source>
</evidence>
<accession>A0A8H6HUH9</accession>
<evidence type="ECO:0000313" key="3">
    <source>
        <dbReference type="EMBL" id="KAF6752011.1"/>
    </source>
</evidence>
<dbReference type="AlphaFoldDB" id="A0A8H6HUH9"/>
<comment type="caution">
    <text evidence="3">The sequence shown here is derived from an EMBL/GenBank/DDBJ whole genome shotgun (WGS) entry which is preliminary data.</text>
</comment>
<dbReference type="EMBL" id="JACGCI010000046">
    <property type="protein sequence ID" value="KAF6752011.1"/>
    <property type="molecule type" value="Genomic_DNA"/>
</dbReference>
<evidence type="ECO:0000259" key="2">
    <source>
        <dbReference type="Pfam" id="PF20231"/>
    </source>
</evidence>
<dbReference type="InterPro" id="IPR046496">
    <property type="entry name" value="DUF6589"/>
</dbReference>
<keyword evidence="4" id="KW-1185">Reference proteome</keyword>
<feature type="region of interest" description="Disordered" evidence="1">
    <location>
        <begin position="1"/>
        <end position="65"/>
    </location>
</feature>
<dbReference type="OrthoDB" id="3203379at2759"/>
<sequence length="863" mass="98818">MASSTVTTLPIFEDVNLDSHTSGNELEDDERSVSSGYASDTDTDSEEDPTPMEGPDDQAQEQLTPTVVDHYQRTTRAKRYFMKPINIYKACANVVYAMQACGIDLPIFLDALFWGNEFCTKDATMQWQRTVFLRSTELPEILDRWRTPPRSSHSMKRPAGATETMEEFAVQTVTDVAEKELKELGPELRLSSKDDTSASKLTALSFTELEGIARGKAPTLWRLLHAVLDTGQGKKWERTALTILGMISYTQSHNHNRIQKLLAIYLKFRGISAKGFDTLHAMGLTMSHKWTCNAVERMSAECMREVVEKMKAYPWLISYDNINIPFRVFSQRLDNQSKFGNGTAATVYIKRDAPKLPEGINQSLKEKRVEGMANPLTESDIARLATESYPRVQQQMAYIILRMLLDSPEFNLKTYKDRNDPALQPPKPVDQLPTGDDHVTLQYLLGTTSTAEASYQDNSKLIDEWLGQLGWMTPAQKKAFALATLVFWCGDQLTVDRLRHLFMFRGGDDTSYDRMDFSVLLFGWFHLQMAYANSLHKQYLGTERGRGLQHAFDLLNRKGLGKVLTKGPFHHTLDEALHHVAEAHIREDWLDIANVKSLSELRQRSAKELRALASKIVKMRASSEAMDRLDKRGDENDEQLRQVIMWNRDVLQYLVLDEAVKTGDVGLMEKTLPHLYYRFSGSGNSKYAIEVLELMQSLYREWPAEVADFARRHCWLVNTTGKPGKFCPVDMAQEHNIRDIKVTYRSQGPNIQWEYLKKLHPAIHIIRRVTTYIENEFKTIVRGAKHTVPKAELDIKKLQSVYHETGFHSYAKGRKITVETDRAEDYVTEGVMKLNQGKVLEKWREGRSYERSTREDDVHMDVD</sequence>
<dbReference type="Proteomes" id="UP000521943">
    <property type="component" value="Unassembled WGS sequence"/>
</dbReference>